<feature type="region of interest" description="Disordered" evidence="1">
    <location>
        <begin position="160"/>
        <end position="204"/>
    </location>
</feature>
<dbReference type="InterPro" id="IPR001202">
    <property type="entry name" value="WW_dom"/>
</dbReference>
<feature type="compositionally biased region" description="Polar residues" evidence="1">
    <location>
        <begin position="160"/>
        <end position="185"/>
    </location>
</feature>
<dbReference type="STRING" id="77044.A0A1W2TRN6"/>
<dbReference type="CDD" id="cd00201">
    <property type="entry name" value="WW"/>
    <property type="match status" value="1"/>
</dbReference>
<feature type="compositionally biased region" description="Basic and acidic residues" evidence="1">
    <location>
        <begin position="23"/>
        <end position="41"/>
    </location>
</feature>
<evidence type="ECO:0000313" key="4">
    <source>
        <dbReference type="Proteomes" id="UP000054516"/>
    </source>
</evidence>
<dbReference type="OMA" id="QWINPRV"/>
<dbReference type="EMBL" id="DF977501">
    <property type="protein sequence ID" value="GAP91142.1"/>
    <property type="molecule type" value="Genomic_DNA"/>
</dbReference>
<name>A0A1W2TRN6_ROSNE</name>
<evidence type="ECO:0000256" key="1">
    <source>
        <dbReference type="SAM" id="MobiDB-lite"/>
    </source>
</evidence>
<feature type="compositionally biased region" description="Basic and acidic residues" evidence="1">
    <location>
        <begin position="311"/>
        <end position="322"/>
    </location>
</feature>
<feature type="region of interest" description="Disordered" evidence="1">
    <location>
        <begin position="1"/>
        <end position="140"/>
    </location>
</feature>
<dbReference type="Pfam" id="PF00397">
    <property type="entry name" value="WW"/>
    <property type="match status" value="1"/>
</dbReference>
<reference evidence="3" key="1">
    <citation type="submission" date="2016-03" db="EMBL/GenBank/DDBJ databases">
        <title>Draft genome sequence of Rosellinia necatrix.</title>
        <authorList>
            <person name="Kanematsu S."/>
        </authorList>
    </citation>
    <scope>NUCLEOTIDE SEQUENCE [LARGE SCALE GENOMIC DNA]</scope>
    <source>
        <strain evidence="3">W97</strain>
    </source>
</reference>
<proteinExistence type="predicted"/>
<sequence>MTSKPTTPEPEVPEAPEQSPDPRSPEKSRQHDGIETQHDSNGDDGAQSSAQSPAVDSGDKPAQTPVAAITVTDTVTDTVTVASEAAKSEKATTSATTSGEASAVAPDDDATNESSAGASGAPPLPNEPLPDTQDDGWDCHWDPAHQSWFFHNRITGMSTWENPRMSSQPQASADANANTQLQTPPATAVPPLNEPLPAGGYNPAIHGDYDPNAWYAKGGRENDDSEVPVMDTATAYAAIGSFNRFTGRWQGDEQNPDRHNDEAKSRRQMNAFFDVDAAANAHDGRSLKAERSGKKPTKSELKQFKEKRRAKKEEKRRAWLRD</sequence>
<dbReference type="InterPro" id="IPR036020">
    <property type="entry name" value="WW_dom_sf"/>
</dbReference>
<dbReference type="SMART" id="SM00456">
    <property type="entry name" value="WW"/>
    <property type="match status" value="1"/>
</dbReference>
<feature type="compositionally biased region" description="Basic and acidic residues" evidence="1">
    <location>
        <begin position="255"/>
        <end position="265"/>
    </location>
</feature>
<dbReference type="Gene3D" id="2.20.70.10">
    <property type="match status" value="1"/>
</dbReference>
<dbReference type="Proteomes" id="UP000054516">
    <property type="component" value="Unassembled WGS sequence"/>
</dbReference>
<dbReference type="SUPFAM" id="SSF51045">
    <property type="entry name" value="WW domain"/>
    <property type="match status" value="1"/>
</dbReference>
<accession>A0A1W2TRN6</accession>
<feature type="compositionally biased region" description="Low complexity" evidence="1">
    <location>
        <begin position="270"/>
        <end position="281"/>
    </location>
</feature>
<organism evidence="3">
    <name type="scientific">Rosellinia necatrix</name>
    <name type="common">White root-rot fungus</name>
    <dbReference type="NCBI Taxonomy" id="77044"/>
    <lineage>
        <taxon>Eukaryota</taxon>
        <taxon>Fungi</taxon>
        <taxon>Dikarya</taxon>
        <taxon>Ascomycota</taxon>
        <taxon>Pezizomycotina</taxon>
        <taxon>Sordariomycetes</taxon>
        <taxon>Xylariomycetidae</taxon>
        <taxon>Xylariales</taxon>
        <taxon>Xylariaceae</taxon>
        <taxon>Rosellinia</taxon>
    </lineage>
</organism>
<dbReference type="PROSITE" id="PS50020">
    <property type="entry name" value="WW_DOMAIN_2"/>
    <property type="match status" value="1"/>
</dbReference>
<gene>
    <name evidence="3" type="ORF">SAMD00023353_5600380</name>
</gene>
<feature type="compositionally biased region" description="Low complexity" evidence="1">
    <location>
        <begin position="64"/>
        <end position="105"/>
    </location>
</feature>
<feature type="region of interest" description="Disordered" evidence="1">
    <location>
        <begin position="246"/>
        <end position="322"/>
    </location>
</feature>
<evidence type="ECO:0000259" key="2">
    <source>
        <dbReference type="PROSITE" id="PS50020"/>
    </source>
</evidence>
<protein>
    <submittedName>
        <fullName evidence="3">Putative ww domain-containing protein</fullName>
    </submittedName>
</protein>
<feature type="compositionally biased region" description="Basic and acidic residues" evidence="1">
    <location>
        <begin position="282"/>
        <end position="304"/>
    </location>
</feature>
<dbReference type="PROSITE" id="PS01159">
    <property type="entry name" value="WW_DOMAIN_1"/>
    <property type="match status" value="1"/>
</dbReference>
<dbReference type="AlphaFoldDB" id="A0A1W2TRN6"/>
<evidence type="ECO:0000313" key="3">
    <source>
        <dbReference type="EMBL" id="GAP91142.1"/>
    </source>
</evidence>
<dbReference type="OrthoDB" id="2444812at2759"/>
<feature type="domain" description="WW" evidence="2">
    <location>
        <begin position="131"/>
        <end position="165"/>
    </location>
</feature>
<keyword evidence="4" id="KW-1185">Reference proteome</keyword>